<feature type="transmembrane region" description="Helical" evidence="1">
    <location>
        <begin position="68"/>
        <end position="91"/>
    </location>
</feature>
<dbReference type="GO" id="GO:0005886">
    <property type="term" value="C:plasma membrane"/>
    <property type="evidence" value="ECO:0007669"/>
    <property type="project" value="TreeGrafter"/>
</dbReference>
<dbReference type="EMBL" id="DF143571">
    <property type="protein sequence ID" value="GAA37207.2"/>
    <property type="molecule type" value="Genomic_DNA"/>
</dbReference>
<keyword evidence="1" id="KW-0812">Transmembrane</keyword>
<keyword evidence="1" id="KW-1133">Transmembrane helix</keyword>
<accession>H2KSY9</accession>
<name>H2KSY9_CLOSI</name>
<dbReference type="PANTHER" id="PTHR11683:SF12">
    <property type="entry name" value="M6, ISOFORM F"/>
    <property type="match status" value="1"/>
</dbReference>
<dbReference type="AlphaFoldDB" id="H2KSY9"/>
<dbReference type="Proteomes" id="UP000008909">
    <property type="component" value="Unassembled WGS sequence"/>
</dbReference>
<organism evidence="2 3">
    <name type="scientific">Clonorchis sinensis</name>
    <name type="common">Chinese liver fluke</name>
    <dbReference type="NCBI Taxonomy" id="79923"/>
    <lineage>
        <taxon>Eukaryota</taxon>
        <taxon>Metazoa</taxon>
        <taxon>Spiralia</taxon>
        <taxon>Lophotrochozoa</taxon>
        <taxon>Platyhelminthes</taxon>
        <taxon>Trematoda</taxon>
        <taxon>Digenea</taxon>
        <taxon>Opisthorchiida</taxon>
        <taxon>Opisthorchiata</taxon>
        <taxon>Opisthorchiidae</taxon>
        <taxon>Clonorchis</taxon>
    </lineage>
</organism>
<dbReference type="PANTHER" id="PTHR11683">
    <property type="entry name" value="MYELIN PROTEOLIPID"/>
    <property type="match status" value="1"/>
</dbReference>
<feature type="transmembrane region" description="Helical" evidence="1">
    <location>
        <begin position="158"/>
        <end position="182"/>
    </location>
</feature>
<evidence type="ECO:0000256" key="1">
    <source>
        <dbReference type="SAM" id="Phobius"/>
    </source>
</evidence>
<evidence type="ECO:0000313" key="2">
    <source>
        <dbReference type="EMBL" id="GAA37207.2"/>
    </source>
</evidence>
<reference key="2">
    <citation type="submission" date="2011-10" db="EMBL/GenBank/DDBJ databases">
        <title>The genome and transcriptome sequence of Clonorchis sinensis provide insights into the carcinogenic liver fluke.</title>
        <authorList>
            <person name="Wang X."/>
            <person name="Huang Y."/>
            <person name="Chen W."/>
            <person name="Liu H."/>
            <person name="Guo L."/>
            <person name="Chen Y."/>
            <person name="Luo F."/>
            <person name="Zhou W."/>
            <person name="Sun J."/>
            <person name="Mao Q."/>
            <person name="Liang P."/>
            <person name="Zhou C."/>
            <person name="Tian Y."/>
            <person name="Men J."/>
            <person name="Lv X."/>
            <person name="Huang L."/>
            <person name="Zhou J."/>
            <person name="Hu Y."/>
            <person name="Li R."/>
            <person name="Zhang F."/>
            <person name="Lei H."/>
            <person name="Li X."/>
            <person name="Hu X."/>
            <person name="Liang C."/>
            <person name="Xu J."/>
            <person name="Wu Z."/>
            <person name="Yu X."/>
        </authorList>
    </citation>
    <scope>NUCLEOTIDE SEQUENCE</scope>
    <source>
        <strain>Henan</strain>
    </source>
</reference>
<keyword evidence="1" id="KW-0472">Membrane</keyword>
<dbReference type="Pfam" id="PF01275">
    <property type="entry name" value="Myelin_PLP"/>
    <property type="match status" value="1"/>
</dbReference>
<protein>
    <submittedName>
        <fullName evidence="2">Neuronal membrane glycoprotein M6-b</fullName>
    </submittedName>
</protein>
<feature type="transmembrane region" description="Helical" evidence="1">
    <location>
        <begin position="257"/>
        <end position="279"/>
    </location>
</feature>
<feature type="transmembrane region" description="Helical" evidence="1">
    <location>
        <begin position="111"/>
        <end position="137"/>
    </location>
</feature>
<keyword evidence="3" id="KW-1185">Reference proteome</keyword>
<reference evidence="2" key="1">
    <citation type="journal article" date="2011" name="Genome Biol.">
        <title>The draft genome of the carcinogenic human liver fluke Clonorchis sinensis.</title>
        <authorList>
            <person name="Wang X."/>
            <person name="Chen W."/>
            <person name="Huang Y."/>
            <person name="Sun J."/>
            <person name="Men J."/>
            <person name="Liu H."/>
            <person name="Luo F."/>
            <person name="Guo L."/>
            <person name="Lv X."/>
            <person name="Deng C."/>
            <person name="Zhou C."/>
            <person name="Fan Y."/>
            <person name="Li X."/>
            <person name="Huang L."/>
            <person name="Hu Y."/>
            <person name="Liang C."/>
            <person name="Hu X."/>
            <person name="Xu J."/>
            <person name="Yu X."/>
        </authorList>
    </citation>
    <scope>NUCLEOTIDE SEQUENCE [LARGE SCALE GENOMIC DNA]</scope>
    <source>
        <strain evidence="2">Henan</strain>
    </source>
</reference>
<proteinExistence type="predicted"/>
<dbReference type="InterPro" id="IPR001614">
    <property type="entry name" value="Myelin_PLP"/>
</dbReference>
<evidence type="ECO:0000313" key="3">
    <source>
        <dbReference type="Proteomes" id="UP000008909"/>
    </source>
</evidence>
<sequence length="372" mass="41827">MAVMKAHAENPTNRISSFLPTRIQPPPFDQWVCKTAPGSPKHTHKWVSGYIPLYHHTVLEGCVERTPYVSLIALVLTFTGSGLMCGTNYEALRRTDIVFNENFYPVNSPQILQIIGIVYSVVTMLFSIVNFATGTCATGKTRERVYAHKKAQSNGRNYSRFLLVTNYFVTLTWLLLFVALAVPVGLWTMLHTICREETEYWRNISADKDETLFTYTFNLTHYGLYRRPIDTSLYSESINSPSVFTHLCQEISTVGPLFTIALFASFLVLVGLNCFVACLSSSAVRLDFSSDINQMRRFQKPTAEAGGSDEYPLHPLMSQPAFLPNSSIDTQSNTFAYNDTASTLFPSAILSDGTLQQEHPRRHPFVSQIGRN</sequence>
<gene>
    <name evidence="2" type="ORF">CLF_110886</name>
</gene>
<dbReference type="GO" id="GO:0031175">
    <property type="term" value="P:neuron projection development"/>
    <property type="evidence" value="ECO:0007669"/>
    <property type="project" value="TreeGrafter"/>
</dbReference>